<accession>W1PL19</accession>
<protein>
    <submittedName>
        <fullName evidence="1">Uncharacterized protein</fullName>
    </submittedName>
</protein>
<evidence type="ECO:0000313" key="2">
    <source>
        <dbReference type="Proteomes" id="UP000017836"/>
    </source>
</evidence>
<reference evidence="2" key="1">
    <citation type="journal article" date="2013" name="Science">
        <title>The Amborella genome and the evolution of flowering plants.</title>
        <authorList>
            <consortium name="Amborella Genome Project"/>
        </authorList>
    </citation>
    <scope>NUCLEOTIDE SEQUENCE [LARGE SCALE GENOMIC DNA]</scope>
</reference>
<keyword evidence="2" id="KW-1185">Reference proteome</keyword>
<name>W1PL19_AMBTC</name>
<dbReference type="Proteomes" id="UP000017836">
    <property type="component" value="Unassembled WGS sequence"/>
</dbReference>
<evidence type="ECO:0000313" key="1">
    <source>
        <dbReference type="EMBL" id="ERN08464.1"/>
    </source>
</evidence>
<proteinExistence type="predicted"/>
<sequence>MAAKEVLDAGLLLDPKSRKIAVLRKIVVRLHREVEHHQNMSDLYRGKVERVKELLASMRRKLARVSRSIDLGE</sequence>
<organism evidence="1 2">
    <name type="scientific">Amborella trichopoda</name>
    <dbReference type="NCBI Taxonomy" id="13333"/>
    <lineage>
        <taxon>Eukaryota</taxon>
        <taxon>Viridiplantae</taxon>
        <taxon>Streptophyta</taxon>
        <taxon>Embryophyta</taxon>
        <taxon>Tracheophyta</taxon>
        <taxon>Spermatophyta</taxon>
        <taxon>Magnoliopsida</taxon>
        <taxon>Amborellales</taxon>
        <taxon>Amborellaceae</taxon>
        <taxon>Amborella</taxon>
    </lineage>
</organism>
<gene>
    <name evidence="1" type="ORF">AMTR_s00150p00095860</name>
</gene>
<dbReference type="EMBL" id="KI393379">
    <property type="protein sequence ID" value="ERN08464.1"/>
    <property type="molecule type" value="Genomic_DNA"/>
</dbReference>
<dbReference type="HOGENOM" id="CLU_147624_1_0_1"/>
<dbReference type="Gramene" id="ERN08464">
    <property type="protein sequence ID" value="ERN08464"/>
    <property type="gene ID" value="AMTR_s00150p00095860"/>
</dbReference>
<dbReference type="AlphaFoldDB" id="W1PL19"/>